<evidence type="ECO:0000313" key="1">
    <source>
        <dbReference type="EMBL" id="OSI09142.1"/>
    </source>
</evidence>
<proteinExistence type="predicted"/>
<dbReference type="Proteomes" id="UP000215033">
    <property type="component" value="Chromosome 1"/>
</dbReference>
<dbReference type="OrthoDB" id="8612894at2"/>
<keyword evidence="4" id="KW-1185">Reference proteome</keyword>
<dbReference type="Proteomes" id="UP000254055">
    <property type="component" value="Unassembled WGS sequence"/>
</dbReference>
<protein>
    <submittedName>
        <fullName evidence="3">Uncharacterized protein</fullName>
    </submittedName>
</protein>
<dbReference type="EMBL" id="UGRS01000002">
    <property type="protein sequence ID" value="SUA43813.1"/>
    <property type="molecule type" value="Genomic_DNA"/>
</dbReference>
<evidence type="ECO:0000313" key="3">
    <source>
        <dbReference type="EMBL" id="SUA43813.1"/>
    </source>
</evidence>
<gene>
    <name evidence="1" type="ORF">BWD10_10780</name>
    <name evidence="3" type="ORF">NCTC12229_01289</name>
    <name evidence="2" type="ORF">SAMEA4504057_00326</name>
</gene>
<dbReference type="AlphaFoldDB" id="A0A1X3CNL8"/>
<organism evidence="3 6">
    <name type="scientific">Neisseria zoodegmatis</name>
    <dbReference type="NCBI Taxonomy" id="326523"/>
    <lineage>
        <taxon>Bacteria</taxon>
        <taxon>Pseudomonadati</taxon>
        <taxon>Pseudomonadota</taxon>
        <taxon>Betaproteobacteria</taxon>
        <taxon>Neisseriales</taxon>
        <taxon>Neisseriaceae</taxon>
        <taxon>Neisseria</taxon>
    </lineage>
</organism>
<sequence>MIKQFEIHGGVKKELQAYLDERNTDLKTAMDSEELNREVAAIIHNGLPAMVRKIYSLEKMQKFFWEKKDLMVEFVAARLNAADKKPKGSKNTNQKKR</sequence>
<accession>A0A1X3CNL8</accession>
<evidence type="ECO:0000313" key="6">
    <source>
        <dbReference type="Proteomes" id="UP000254055"/>
    </source>
</evidence>
<dbReference type="EMBL" id="MTBM01000017">
    <property type="protein sequence ID" value="OSI09142.1"/>
    <property type="molecule type" value="Genomic_DNA"/>
</dbReference>
<reference evidence="1 4" key="1">
    <citation type="submission" date="2017-01" db="EMBL/GenBank/DDBJ databases">
        <authorList>
            <person name="Wolfgang W.J."/>
            <person name="Cole J."/>
            <person name="Wroblewski D."/>
            <person name="Mcginnis J."/>
            <person name="Musser K.A."/>
        </authorList>
    </citation>
    <scope>NUCLEOTIDE SEQUENCE [LARGE SCALE GENOMIC DNA]</scope>
    <source>
        <strain evidence="1 4">DSM 21643</strain>
    </source>
</reference>
<dbReference type="KEGG" id="nzo:SAMEA4504057_0326"/>
<reference evidence="2 5" key="2">
    <citation type="submission" date="2017-06" db="EMBL/GenBank/DDBJ databases">
        <authorList>
            <consortium name="Pathogen Informatics"/>
        </authorList>
    </citation>
    <scope>NUCLEOTIDE SEQUENCE [LARGE SCALE GENOMIC DNA]</scope>
    <source>
        <strain evidence="2 5">NCTC12230</strain>
    </source>
</reference>
<dbReference type="Proteomes" id="UP000193466">
    <property type="component" value="Unassembled WGS sequence"/>
</dbReference>
<dbReference type="RefSeq" id="WP_085364343.1">
    <property type="nucleotide sequence ID" value="NZ_LT906434.1"/>
</dbReference>
<evidence type="ECO:0000313" key="2">
    <source>
        <dbReference type="EMBL" id="SNU78850.1"/>
    </source>
</evidence>
<evidence type="ECO:0000313" key="5">
    <source>
        <dbReference type="Proteomes" id="UP000215033"/>
    </source>
</evidence>
<reference evidence="3 6" key="3">
    <citation type="submission" date="2018-06" db="EMBL/GenBank/DDBJ databases">
        <authorList>
            <consortium name="Pathogen Informatics"/>
            <person name="Doyle S."/>
        </authorList>
    </citation>
    <scope>NUCLEOTIDE SEQUENCE [LARGE SCALE GENOMIC DNA]</scope>
    <source>
        <strain evidence="3 6">NCTC12229</strain>
    </source>
</reference>
<name>A0A1X3CNL8_9NEIS</name>
<dbReference type="STRING" id="326523.BWD10_10780"/>
<dbReference type="EMBL" id="LT906434">
    <property type="protein sequence ID" value="SNU78850.1"/>
    <property type="molecule type" value="Genomic_DNA"/>
</dbReference>
<evidence type="ECO:0000313" key="4">
    <source>
        <dbReference type="Proteomes" id="UP000193466"/>
    </source>
</evidence>